<dbReference type="PANTHER" id="PTHR32227">
    <property type="entry name" value="GLUCAN ENDO-1,3-BETA-GLUCOSIDASE BG1-RELATED-RELATED"/>
    <property type="match status" value="1"/>
</dbReference>
<dbReference type="OrthoDB" id="941679at2759"/>
<dbReference type="Pfam" id="PF00332">
    <property type="entry name" value="Glyco_hydro_17"/>
    <property type="match status" value="1"/>
</dbReference>
<evidence type="ECO:0000256" key="3">
    <source>
        <dbReference type="ARBA" id="ARBA00023295"/>
    </source>
</evidence>
<organism evidence="6 7">
    <name type="scientific">Apostasia shenzhenica</name>
    <dbReference type="NCBI Taxonomy" id="1088818"/>
    <lineage>
        <taxon>Eukaryota</taxon>
        <taxon>Viridiplantae</taxon>
        <taxon>Streptophyta</taxon>
        <taxon>Embryophyta</taxon>
        <taxon>Tracheophyta</taxon>
        <taxon>Spermatophyta</taxon>
        <taxon>Magnoliopsida</taxon>
        <taxon>Liliopsida</taxon>
        <taxon>Asparagales</taxon>
        <taxon>Orchidaceae</taxon>
        <taxon>Apostasioideae</taxon>
        <taxon>Apostasia</taxon>
    </lineage>
</organism>
<dbReference type="Proteomes" id="UP000236161">
    <property type="component" value="Unassembled WGS sequence"/>
</dbReference>
<dbReference type="EMBL" id="KZ451951">
    <property type="protein sequence ID" value="PKA58581.1"/>
    <property type="molecule type" value="Genomic_DNA"/>
</dbReference>
<dbReference type="InterPro" id="IPR000490">
    <property type="entry name" value="Glyco_hydro_17"/>
</dbReference>
<feature type="signal peptide" evidence="5">
    <location>
        <begin position="1"/>
        <end position="26"/>
    </location>
</feature>
<sequence length="340" mass="35876">MDRGSLLRLPAAMALLLSGFAVLAGAQGIGVNYGMKGDNLPSPAAVVSLCKSRGIDKLRLFYPDTDALQALAGSGISVILGVFNEDLPQLAGDATFAVSWVHANVLPFAADVSFRCIDVGNELIPGNSSASVLPAMRNIDAALQAAGVRIPVTTAISTVPLATSFPPSQGAFSDETVGYLNPILSFLATAGSPLLVNVYPFFAYSGSPGEVRLDYALFTAGGVVVQDGELGYTNMFDAMVDSVRSAVERAGAPGLELVVSETGWPSADDTGATVENAMIYVNNLVRHVNLKQGTPKCPGQEMEVYLFAMFNEDEKPAGSERNFGIFYPDMTEVYHVDFNS</sequence>
<dbReference type="InterPro" id="IPR017853">
    <property type="entry name" value="GH"/>
</dbReference>
<keyword evidence="2" id="KW-0378">Hydrolase</keyword>
<dbReference type="GO" id="GO:0042973">
    <property type="term" value="F:glucan endo-1,3-beta-D-glucosidase activity"/>
    <property type="evidence" value="ECO:0007669"/>
    <property type="project" value="UniProtKB-ARBA"/>
</dbReference>
<name>A0A2I0ASQ3_9ASPA</name>
<dbReference type="FunFam" id="3.20.20.80:FF:000010">
    <property type="entry name" value="glucan endo-1,3-beta-glucosidase, basic"/>
    <property type="match status" value="1"/>
</dbReference>
<evidence type="ECO:0000256" key="4">
    <source>
        <dbReference type="RuleBase" id="RU004335"/>
    </source>
</evidence>
<evidence type="ECO:0000313" key="6">
    <source>
        <dbReference type="EMBL" id="PKA58581.1"/>
    </source>
</evidence>
<gene>
    <name evidence="6" type="ORF">AXF42_Ash008868</name>
</gene>
<dbReference type="STRING" id="1088818.A0A2I0ASQ3"/>
<dbReference type="SUPFAM" id="SSF51445">
    <property type="entry name" value="(Trans)glycosidases"/>
    <property type="match status" value="1"/>
</dbReference>
<dbReference type="AlphaFoldDB" id="A0A2I0ASQ3"/>
<proteinExistence type="inferred from homology"/>
<evidence type="ECO:0000256" key="5">
    <source>
        <dbReference type="SAM" id="SignalP"/>
    </source>
</evidence>
<keyword evidence="5" id="KW-0732">Signal</keyword>
<keyword evidence="7" id="KW-1185">Reference proteome</keyword>
<dbReference type="Gene3D" id="3.20.20.80">
    <property type="entry name" value="Glycosidases"/>
    <property type="match status" value="1"/>
</dbReference>
<dbReference type="GO" id="GO:0005975">
    <property type="term" value="P:carbohydrate metabolic process"/>
    <property type="evidence" value="ECO:0007669"/>
    <property type="project" value="InterPro"/>
</dbReference>
<comment type="similarity">
    <text evidence="1 4">Belongs to the glycosyl hydrolase 17 family.</text>
</comment>
<keyword evidence="3" id="KW-0326">Glycosidase</keyword>
<evidence type="ECO:0000256" key="2">
    <source>
        <dbReference type="ARBA" id="ARBA00022801"/>
    </source>
</evidence>
<reference evidence="6 7" key="1">
    <citation type="journal article" date="2017" name="Nature">
        <title>The Apostasia genome and the evolution of orchids.</title>
        <authorList>
            <person name="Zhang G.Q."/>
            <person name="Liu K.W."/>
            <person name="Li Z."/>
            <person name="Lohaus R."/>
            <person name="Hsiao Y.Y."/>
            <person name="Niu S.C."/>
            <person name="Wang J.Y."/>
            <person name="Lin Y.C."/>
            <person name="Xu Q."/>
            <person name="Chen L.J."/>
            <person name="Yoshida K."/>
            <person name="Fujiwara S."/>
            <person name="Wang Z.W."/>
            <person name="Zhang Y.Q."/>
            <person name="Mitsuda N."/>
            <person name="Wang M."/>
            <person name="Liu G.H."/>
            <person name="Pecoraro L."/>
            <person name="Huang H.X."/>
            <person name="Xiao X.J."/>
            <person name="Lin M."/>
            <person name="Wu X.Y."/>
            <person name="Wu W.L."/>
            <person name="Chen Y.Y."/>
            <person name="Chang S.B."/>
            <person name="Sakamoto S."/>
            <person name="Ohme-Takagi M."/>
            <person name="Yagi M."/>
            <person name="Zeng S.J."/>
            <person name="Shen C.Y."/>
            <person name="Yeh C.M."/>
            <person name="Luo Y.B."/>
            <person name="Tsai W.C."/>
            <person name="Van de Peer Y."/>
            <person name="Liu Z.J."/>
        </authorList>
    </citation>
    <scope>NUCLEOTIDE SEQUENCE [LARGE SCALE GENOMIC DNA]</scope>
    <source>
        <strain evidence="7">cv. Shenzhen</strain>
        <tissue evidence="6">Stem</tissue>
    </source>
</reference>
<accession>A0A2I0ASQ3</accession>
<dbReference type="InterPro" id="IPR044965">
    <property type="entry name" value="Glyco_hydro_17_plant"/>
</dbReference>
<evidence type="ECO:0008006" key="8">
    <source>
        <dbReference type="Google" id="ProtNLM"/>
    </source>
</evidence>
<protein>
    <recommendedName>
        <fullName evidence="8">Glucan endo-1,3-beta-glucosidase GVI</fullName>
    </recommendedName>
</protein>
<feature type="chain" id="PRO_5014177764" description="Glucan endo-1,3-beta-glucosidase GVI" evidence="5">
    <location>
        <begin position="27"/>
        <end position="340"/>
    </location>
</feature>
<evidence type="ECO:0000313" key="7">
    <source>
        <dbReference type="Proteomes" id="UP000236161"/>
    </source>
</evidence>
<evidence type="ECO:0000256" key="1">
    <source>
        <dbReference type="ARBA" id="ARBA00008773"/>
    </source>
</evidence>